<accession>A0ABQ3GH18</accession>
<comment type="caution">
    <text evidence="1">The sequence shown here is derived from an EMBL/GenBank/DDBJ whole genome shotgun (WGS) entry which is preliminary data.</text>
</comment>
<proteinExistence type="predicted"/>
<organism evidence="1 2">
    <name type="scientific">Zhihengliuella salsuginis</name>
    <dbReference type="NCBI Taxonomy" id="578222"/>
    <lineage>
        <taxon>Bacteria</taxon>
        <taxon>Bacillati</taxon>
        <taxon>Actinomycetota</taxon>
        <taxon>Actinomycetes</taxon>
        <taxon>Micrococcales</taxon>
        <taxon>Micrococcaceae</taxon>
        <taxon>Zhihengliuella</taxon>
    </lineage>
</organism>
<gene>
    <name evidence="1" type="ORF">GCM10008096_14200</name>
</gene>
<reference evidence="2" key="1">
    <citation type="journal article" date="2019" name="Int. J. Syst. Evol. Microbiol.">
        <title>The Global Catalogue of Microorganisms (GCM) 10K type strain sequencing project: providing services to taxonomists for standard genome sequencing and annotation.</title>
        <authorList>
            <consortium name="The Broad Institute Genomics Platform"/>
            <consortium name="The Broad Institute Genome Sequencing Center for Infectious Disease"/>
            <person name="Wu L."/>
            <person name="Ma J."/>
        </authorList>
    </citation>
    <scope>NUCLEOTIDE SEQUENCE [LARGE SCALE GENOMIC DNA]</scope>
    <source>
        <strain evidence="2">KCTC 19466</strain>
    </source>
</reference>
<name>A0ABQ3GH18_9MICC</name>
<dbReference type="EMBL" id="BMXK01000005">
    <property type="protein sequence ID" value="GHD05382.1"/>
    <property type="molecule type" value="Genomic_DNA"/>
</dbReference>
<keyword evidence="2" id="KW-1185">Reference proteome</keyword>
<sequence>MVHTVRVPASFTVSSRDGSAAPWGCAEDSSAAGVVSVPGAVEQAVRVRRAAVATLPTAGRAVREGRGAGRPGPYGVRRWARAFALEIAVTVRVAA</sequence>
<evidence type="ECO:0000313" key="2">
    <source>
        <dbReference type="Proteomes" id="UP000642819"/>
    </source>
</evidence>
<dbReference type="Proteomes" id="UP000642819">
    <property type="component" value="Unassembled WGS sequence"/>
</dbReference>
<protein>
    <submittedName>
        <fullName evidence="1">Uncharacterized protein</fullName>
    </submittedName>
</protein>
<evidence type="ECO:0000313" key="1">
    <source>
        <dbReference type="EMBL" id="GHD05382.1"/>
    </source>
</evidence>